<keyword evidence="5" id="KW-1003">Cell membrane</keyword>
<keyword evidence="8" id="KW-0653">Protein transport</keyword>
<comment type="subcellular location">
    <subcellularLocation>
        <location evidence="1">Cell membrane</location>
        <topology evidence="1">Peripheral membrane protein</topology>
        <orientation evidence="1">Cytoplasmic side</orientation>
    </subcellularLocation>
</comment>
<dbReference type="Pfam" id="PF02050">
    <property type="entry name" value="FliJ"/>
    <property type="match status" value="1"/>
</dbReference>
<dbReference type="EMBL" id="JAPQER010000002">
    <property type="protein sequence ID" value="MCY6483684.1"/>
    <property type="molecule type" value="Genomic_DNA"/>
</dbReference>
<feature type="coiled-coil region" evidence="11">
    <location>
        <begin position="26"/>
        <end position="110"/>
    </location>
</feature>
<dbReference type="InterPro" id="IPR012823">
    <property type="entry name" value="Flagell_FliJ"/>
</dbReference>
<sequence>MMAFNFRLQKLLDIRCDKEEESKRIFKKSQEEKIKVENRLEELKKNYNKYSKIDFNCSGLQRKIRLNYSNALALNINDTSVELENKIRVLEQKREELKQRQIERKTVEILKDKQQQAYIKEQKLIEQKNNDEFALYGFIRNLKNK</sequence>
<evidence type="ECO:0000313" key="13">
    <source>
        <dbReference type="Proteomes" id="UP001078443"/>
    </source>
</evidence>
<dbReference type="Proteomes" id="UP001078443">
    <property type="component" value="Unassembled WGS sequence"/>
</dbReference>
<evidence type="ECO:0000256" key="6">
    <source>
        <dbReference type="ARBA" id="ARBA00022500"/>
    </source>
</evidence>
<name>A0ABT4CXI1_9CLOT</name>
<evidence type="ECO:0000256" key="10">
    <source>
        <dbReference type="ARBA" id="ARBA00023225"/>
    </source>
</evidence>
<keyword evidence="7" id="KW-1005">Bacterial flagellum biogenesis</keyword>
<evidence type="ECO:0000256" key="11">
    <source>
        <dbReference type="SAM" id="Coils"/>
    </source>
</evidence>
<dbReference type="InterPro" id="IPR053716">
    <property type="entry name" value="Flag_assembly_chemotaxis_eff"/>
</dbReference>
<evidence type="ECO:0000256" key="5">
    <source>
        <dbReference type="ARBA" id="ARBA00022475"/>
    </source>
</evidence>
<evidence type="ECO:0000256" key="2">
    <source>
        <dbReference type="ARBA" id="ARBA00010004"/>
    </source>
</evidence>
<accession>A0ABT4CXI1</accession>
<comment type="caution">
    <text evidence="12">The sequence shown here is derived from an EMBL/GenBank/DDBJ whole genome shotgun (WGS) entry which is preliminary data.</text>
</comment>
<keyword evidence="6" id="KW-0145">Chemotaxis</keyword>
<dbReference type="NCBIfam" id="TIGR02473">
    <property type="entry name" value="flagell_FliJ"/>
    <property type="match status" value="1"/>
</dbReference>
<evidence type="ECO:0000256" key="4">
    <source>
        <dbReference type="ARBA" id="ARBA00022448"/>
    </source>
</evidence>
<keyword evidence="12" id="KW-0969">Cilium</keyword>
<keyword evidence="9" id="KW-0472">Membrane</keyword>
<gene>
    <name evidence="12" type="primary">fliJ</name>
    <name evidence="12" type="ORF">OW763_04890</name>
</gene>
<keyword evidence="12" id="KW-0282">Flagellum</keyword>
<reference evidence="12" key="1">
    <citation type="submission" date="2022-12" db="EMBL/GenBank/DDBJ databases">
        <authorList>
            <person name="Wang J."/>
        </authorList>
    </citation>
    <scope>NUCLEOTIDE SEQUENCE</scope>
    <source>
        <strain evidence="12">HY-45-18</strain>
    </source>
</reference>
<evidence type="ECO:0000313" key="12">
    <source>
        <dbReference type="EMBL" id="MCY6483684.1"/>
    </source>
</evidence>
<evidence type="ECO:0000256" key="9">
    <source>
        <dbReference type="ARBA" id="ARBA00023136"/>
    </source>
</evidence>
<keyword evidence="4" id="KW-0813">Transport</keyword>
<dbReference type="Gene3D" id="1.10.287.1700">
    <property type="match status" value="1"/>
</dbReference>
<keyword evidence="11" id="KW-0175">Coiled coil</keyword>
<evidence type="ECO:0000256" key="1">
    <source>
        <dbReference type="ARBA" id="ARBA00004413"/>
    </source>
</evidence>
<dbReference type="RefSeq" id="WP_268040632.1">
    <property type="nucleotide sequence ID" value="NZ_JAPQER010000002.1"/>
</dbReference>
<keyword evidence="10" id="KW-1006">Bacterial flagellum protein export</keyword>
<organism evidence="12 13">
    <name type="scientific">Clostridium aestuarii</name>
    <dbReference type="NCBI Taxonomy" id="338193"/>
    <lineage>
        <taxon>Bacteria</taxon>
        <taxon>Bacillati</taxon>
        <taxon>Bacillota</taxon>
        <taxon>Clostridia</taxon>
        <taxon>Eubacteriales</taxon>
        <taxon>Clostridiaceae</taxon>
        <taxon>Clostridium</taxon>
    </lineage>
</organism>
<comment type="similarity">
    <text evidence="2">Belongs to the FliJ family.</text>
</comment>
<proteinExistence type="inferred from homology"/>
<evidence type="ECO:0000256" key="3">
    <source>
        <dbReference type="ARBA" id="ARBA00020392"/>
    </source>
</evidence>
<evidence type="ECO:0000256" key="8">
    <source>
        <dbReference type="ARBA" id="ARBA00022927"/>
    </source>
</evidence>
<evidence type="ECO:0000256" key="7">
    <source>
        <dbReference type="ARBA" id="ARBA00022795"/>
    </source>
</evidence>
<protein>
    <recommendedName>
        <fullName evidence="3">Flagellar FliJ protein</fullName>
    </recommendedName>
</protein>
<keyword evidence="13" id="KW-1185">Reference proteome</keyword>
<keyword evidence="12" id="KW-0966">Cell projection</keyword>